<dbReference type="Gene3D" id="2.60.120.200">
    <property type="match status" value="1"/>
</dbReference>
<reference evidence="1" key="1">
    <citation type="submission" date="2021-10" db="EMBL/GenBank/DDBJ databases">
        <title>De novo Genome Assembly of Clathrus columnatus (Basidiomycota, Fungi) Using Illumina and Nanopore Sequence Data.</title>
        <authorList>
            <person name="Ogiso-Tanaka E."/>
            <person name="Itagaki H."/>
            <person name="Hosoya T."/>
            <person name="Hosaka K."/>
        </authorList>
    </citation>
    <scope>NUCLEOTIDE SEQUENCE</scope>
    <source>
        <strain evidence="1">MO-923</strain>
    </source>
</reference>
<dbReference type="Proteomes" id="UP001050691">
    <property type="component" value="Unassembled WGS sequence"/>
</dbReference>
<evidence type="ECO:0000313" key="1">
    <source>
        <dbReference type="EMBL" id="GJJ06190.1"/>
    </source>
</evidence>
<evidence type="ECO:0000313" key="2">
    <source>
        <dbReference type="Proteomes" id="UP001050691"/>
    </source>
</evidence>
<dbReference type="InterPro" id="IPR013320">
    <property type="entry name" value="ConA-like_dom_sf"/>
</dbReference>
<dbReference type="SUPFAM" id="SSF49899">
    <property type="entry name" value="Concanavalin A-like lectins/glucanases"/>
    <property type="match status" value="1"/>
</dbReference>
<dbReference type="InterPro" id="IPR009784">
    <property type="entry name" value="DUF1349"/>
</dbReference>
<dbReference type="AlphaFoldDB" id="A0AAV5A2S6"/>
<organism evidence="1 2">
    <name type="scientific">Clathrus columnatus</name>
    <dbReference type="NCBI Taxonomy" id="1419009"/>
    <lineage>
        <taxon>Eukaryota</taxon>
        <taxon>Fungi</taxon>
        <taxon>Dikarya</taxon>
        <taxon>Basidiomycota</taxon>
        <taxon>Agaricomycotina</taxon>
        <taxon>Agaricomycetes</taxon>
        <taxon>Phallomycetidae</taxon>
        <taxon>Phallales</taxon>
        <taxon>Clathraceae</taxon>
        <taxon>Clathrus</taxon>
    </lineage>
</organism>
<dbReference type="EMBL" id="BPWL01000001">
    <property type="protein sequence ID" value="GJJ06190.1"/>
    <property type="molecule type" value="Genomic_DNA"/>
</dbReference>
<gene>
    <name evidence="1" type="ORF">Clacol_000379</name>
</gene>
<keyword evidence="2" id="KW-1185">Reference proteome</keyword>
<sequence>MSFITLNVENIPSTIDVLPSSLDARPGTDLWRKPPSIDVSNIPAAYKRIPAKDFKRARVTVTAKWSRQYDQGGLVFFLPGWPERKVWVKTGIEFVDGQPCVSVVGGRDDASDWSLIPSNSDSADADTVTIELEREGVDDKGNGSSLWVYKVEKGNRIAIRELTWAFKEEELEGEIGVGIYAARPTKIPDEHEGGESLTVNFTNFEAVP</sequence>
<proteinExistence type="predicted"/>
<dbReference type="PANTHER" id="PTHR35332:SF2">
    <property type="entry name" value="REGULATION OF ENOLASE PROTEIN 1"/>
    <property type="match status" value="1"/>
</dbReference>
<dbReference type="Pfam" id="PF07081">
    <property type="entry name" value="DUF1349"/>
    <property type="match status" value="1"/>
</dbReference>
<comment type="caution">
    <text evidence="1">The sequence shown here is derived from an EMBL/GenBank/DDBJ whole genome shotgun (WGS) entry which is preliminary data.</text>
</comment>
<dbReference type="PANTHER" id="PTHR35332">
    <property type="entry name" value="REGULATION OF ENOLASE PROTEIN 1"/>
    <property type="match status" value="1"/>
</dbReference>
<protein>
    <submittedName>
        <fullName evidence="1">Uncharacterized protein</fullName>
    </submittedName>
</protein>
<name>A0AAV5A2S6_9AGAM</name>
<accession>A0AAV5A2S6</accession>